<keyword evidence="17" id="KW-1185">Reference proteome</keyword>
<keyword evidence="7 14" id="KW-0812">Transmembrane</keyword>
<evidence type="ECO:0000256" key="12">
    <source>
        <dbReference type="ARBA" id="ARBA00045085"/>
    </source>
</evidence>
<dbReference type="InterPro" id="IPR036300">
    <property type="entry name" value="MIR_dom_sf"/>
</dbReference>
<evidence type="ECO:0000256" key="10">
    <source>
        <dbReference type="ARBA" id="ARBA00022989"/>
    </source>
</evidence>
<comment type="catalytic activity">
    <reaction evidence="13 14">
        <text>a di-trans,poly-cis-dolichyl beta-D-mannosyl phosphate + L-seryl-[protein] = 3-O-(alpha-D-mannosyl)-L-seryl-[protein] + a di-trans,poly-cis-dolichyl phosphate + H(+)</text>
        <dbReference type="Rhea" id="RHEA:17377"/>
        <dbReference type="Rhea" id="RHEA-COMP:9863"/>
        <dbReference type="Rhea" id="RHEA-COMP:13546"/>
        <dbReference type="Rhea" id="RHEA-COMP:19498"/>
        <dbReference type="Rhea" id="RHEA-COMP:19501"/>
        <dbReference type="ChEBI" id="CHEBI:15378"/>
        <dbReference type="ChEBI" id="CHEBI:29999"/>
        <dbReference type="ChEBI" id="CHEBI:57683"/>
        <dbReference type="ChEBI" id="CHEBI:58211"/>
        <dbReference type="ChEBI" id="CHEBI:137321"/>
        <dbReference type="EC" id="2.4.1.109"/>
    </reaction>
</comment>
<keyword evidence="5 14" id="KW-0328">Glycosyltransferase</keyword>
<sequence>MEASSLLRRRRVTFDSPGTHPNPIEDTENLKEYIKSKASQLRQETYHGIALTTVTVMAFFITFYKIWYPAQVVFDEVHFGKFAGFYLKRSYFFDVHPPLAKLMIAGAGYLLDYDGHYNFDKIGESYIENDVPYIGLRALPAMLNVFSASFMYSIMKQSGYSVVTCTLVAGMYILDNSLVAQHRLILLDSMLIFYMLGTIYAYIRFHKQRHRAFSMGWWSWLILSGVMMAMTLSVKMVGLFIVATVGVSVLVDLWGLLDLQRGLSMGQFMKHFLARAFALIIIPAAIYTFWFYIHFVILDHSGPGDAMMSPLFQSTLKSSPLLMKTLDIHYYDSISIMHKDTSAYLHSHNLTYPLRYPDGRISSQGQQVTGIKAPNENSYWRIKPTKEIAADTKIPVRHGDVIQLEHIGTGTNLLTHNVASTHMPTNQEVRTVPLGERNEETLFVVYLSEHESGNVWQTHRKPFRLLHKSTAVAIWTHQKPLPDWGLGHQEVNGNKKNSESSNYWIADEILGLNATEINSKKKGELGHLPFWRKFAELQLKMLSHNSRLTKPHPYQTYPYQWPLMLRGISYWTNTATKEQIYMTGNVAGWWLSITCVFFFAGLLILDALAKRRNYEPILSAVHHRLTQSGGFFFLTFALHYFPFYIMGRTLFLHHYLPAVTASYLLLGTVFQYIFVDGIDLPISSCGSISKHKKETFITARPSFKSYIAAIIIITMQLSVFIFLSPITYGTQGLTSEEVTRHKVLKSWDLAFENK</sequence>
<accession>A0ABR3AK89</accession>
<feature type="transmembrane region" description="Helical" evidence="14">
    <location>
        <begin position="703"/>
        <end position="723"/>
    </location>
</feature>
<dbReference type="Pfam" id="PF16192">
    <property type="entry name" value="PMT_4TMC"/>
    <property type="match status" value="1"/>
</dbReference>
<feature type="transmembrane region" description="Helical" evidence="14">
    <location>
        <begin position="45"/>
        <end position="67"/>
    </location>
</feature>
<comment type="function">
    <text evidence="14">Transfers mannose from Dol-P-mannose to Ser or Thr residues on proteins.</text>
</comment>
<feature type="transmembrane region" description="Helical" evidence="14">
    <location>
        <begin position="663"/>
        <end position="682"/>
    </location>
</feature>
<feature type="transmembrane region" description="Helical" evidence="14">
    <location>
        <begin position="272"/>
        <end position="293"/>
    </location>
</feature>
<evidence type="ECO:0000256" key="4">
    <source>
        <dbReference type="ARBA" id="ARBA00012839"/>
    </source>
</evidence>
<dbReference type="Pfam" id="PF02366">
    <property type="entry name" value="PMT"/>
    <property type="match status" value="1"/>
</dbReference>
<evidence type="ECO:0000256" key="9">
    <source>
        <dbReference type="ARBA" id="ARBA00022824"/>
    </source>
</evidence>
<evidence type="ECO:0000256" key="13">
    <source>
        <dbReference type="ARBA" id="ARBA00045102"/>
    </source>
</evidence>
<keyword evidence="10 14" id="KW-1133">Transmembrane helix</keyword>
<evidence type="ECO:0000256" key="7">
    <source>
        <dbReference type="ARBA" id="ARBA00022692"/>
    </source>
</evidence>
<comment type="similarity">
    <text evidence="3 14">Belongs to the glycosyltransferase 39 family.</text>
</comment>
<evidence type="ECO:0000256" key="2">
    <source>
        <dbReference type="ARBA" id="ARBA00004922"/>
    </source>
</evidence>
<keyword evidence="9 14" id="KW-0256">Endoplasmic reticulum</keyword>
<feature type="transmembrane region" description="Helical" evidence="14">
    <location>
        <begin position="159"/>
        <end position="178"/>
    </location>
</feature>
<name>A0ABR3AK89_PHYBL</name>
<comment type="subcellular location">
    <subcellularLocation>
        <location evidence="1 14">Endoplasmic reticulum membrane</location>
        <topology evidence="1 14">Multi-pass membrane protein</topology>
    </subcellularLocation>
</comment>
<evidence type="ECO:0000256" key="14">
    <source>
        <dbReference type="RuleBase" id="RU367007"/>
    </source>
</evidence>
<gene>
    <name evidence="16" type="ORF">J3Q64DRAFT_1771797</name>
</gene>
<keyword evidence="6 14" id="KW-0808">Transferase</keyword>
<evidence type="ECO:0000256" key="1">
    <source>
        <dbReference type="ARBA" id="ARBA00004477"/>
    </source>
</evidence>
<proteinExistence type="inferred from homology"/>
<evidence type="ECO:0000313" key="16">
    <source>
        <dbReference type="EMBL" id="KAL0076440.1"/>
    </source>
</evidence>
<evidence type="ECO:0000313" key="17">
    <source>
        <dbReference type="Proteomes" id="UP001448207"/>
    </source>
</evidence>
<dbReference type="PANTHER" id="PTHR10050">
    <property type="entry name" value="DOLICHYL-PHOSPHATE-MANNOSE--PROTEIN MANNOSYLTRANSFERASE"/>
    <property type="match status" value="1"/>
</dbReference>
<dbReference type="Pfam" id="PF02815">
    <property type="entry name" value="MIR"/>
    <property type="match status" value="1"/>
</dbReference>
<comment type="caution">
    <text evidence="16">The sequence shown here is derived from an EMBL/GenBank/DDBJ whole genome shotgun (WGS) entry which is preliminary data.</text>
</comment>
<comment type="catalytic activity">
    <reaction evidence="12 14">
        <text>a di-trans,poly-cis-dolichyl beta-D-mannosyl phosphate + L-threonyl-[protein] = 3-O-(alpha-D-mannosyl)-L-threonyl-[protein] + a di-trans,poly-cis-dolichyl phosphate + H(+)</text>
        <dbReference type="Rhea" id="RHEA:53396"/>
        <dbReference type="Rhea" id="RHEA-COMP:11060"/>
        <dbReference type="Rhea" id="RHEA-COMP:13547"/>
        <dbReference type="Rhea" id="RHEA-COMP:19498"/>
        <dbReference type="Rhea" id="RHEA-COMP:19501"/>
        <dbReference type="ChEBI" id="CHEBI:15378"/>
        <dbReference type="ChEBI" id="CHEBI:30013"/>
        <dbReference type="ChEBI" id="CHEBI:57683"/>
        <dbReference type="ChEBI" id="CHEBI:58211"/>
        <dbReference type="ChEBI" id="CHEBI:137323"/>
        <dbReference type="EC" id="2.4.1.109"/>
    </reaction>
</comment>
<dbReference type="InterPro" id="IPR003342">
    <property type="entry name" value="ArnT-like_N"/>
</dbReference>
<evidence type="ECO:0000256" key="5">
    <source>
        <dbReference type="ARBA" id="ARBA00022676"/>
    </source>
</evidence>
<dbReference type="InterPro" id="IPR032421">
    <property type="entry name" value="PMT_4TMC"/>
</dbReference>
<dbReference type="Gene3D" id="2.80.10.50">
    <property type="match status" value="1"/>
</dbReference>
<dbReference type="EC" id="2.4.1.109" evidence="4 14"/>
<feature type="transmembrane region" description="Helical" evidence="14">
    <location>
        <begin position="184"/>
        <end position="203"/>
    </location>
</feature>
<dbReference type="InterPro" id="IPR016093">
    <property type="entry name" value="MIR_motif"/>
</dbReference>
<evidence type="ECO:0000259" key="15">
    <source>
        <dbReference type="PROSITE" id="PS50919"/>
    </source>
</evidence>
<feature type="transmembrane region" description="Helical" evidence="14">
    <location>
        <begin position="587"/>
        <end position="609"/>
    </location>
</feature>
<dbReference type="CDD" id="cd23285">
    <property type="entry name" value="beta-trefoil_MIR_PMT4-like"/>
    <property type="match status" value="1"/>
</dbReference>
<dbReference type="SMART" id="SM00472">
    <property type="entry name" value="MIR"/>
    <property type="match status" value="3"/>
</dbReference>
<keyword evidence="11 14" id="KW-0472">Membrane</keyword>
<evidence type="ECO:0000256" key="6">
    <source>
        <dbReference type="ARBA" id="ARBA00022679"/>
    </source>
</evidence>
<feature type="domain" description="MIR" evidence="15">
    <location>
        <begin position="453"/>
        <end position="509"/>
    </location>
</feature>
<keyword evidence="8" id="KW-0677">Repeat</keyword>
<feature type="transmembrane region" description="Helical" evidence="14">
    <location>
        <begin position="630"/>
        <end position="651"/>
    </location>
</feature>
<comment type="pathway">
    <text evidence="2 14">Protein modification; protein glycosylation.</text>
</comment>
<organism evidence="16 17">
    <name type="scientific">Phycomyces blakesleeanus</name>
    <dbReference type="NCBI Taxonomy" id="4837"/>
    <lineage>
        <taxon>Eukaryota</taxon>
        <taxon>Fungi</taxon>
        <taxon>Fungi incertae sedis</taxon>
        <taxon>Mucoromycota</taxon>
        <taxon>Mucoromycotina</taxon>
        <taxon>Mucoromycetes</taxon>
        <taxon>Mucorales</taxon>
        <taxon>Phycomycetaceae</taxon>
        <taxon>Phycomyces</taxon>
    </lineage>
</organism>
<dbReference type="InterPro" id="IPR027005">
    <property type="entry name" value="PMT-like"/>
</dbReference>
<dbReference type="PROSITE" id="PS50919">
    <property type="entry name" value="MIR"/>
    <property type="match status" value="2"/>
</dbReference>
<feature type="transmembrane region" description="Helical" evidence="14">
    <location>
        <begin position="134"/>
        <end position="152"/>
    </location>
</feature>
<feature type="domain" description="MIR" evidence="15">
    <location>
        <begin position="325"/>
        <end position="385"/>
    </location>
</feature>
<dbReference type="PANTHER" id="PTHR10050:SF51">
    <property type="entry name" value="PROTEIN O-MANNOSYL-TRANSFERASE 1"/>
    <property type="match status" value="1"/>
</dbReference>
<feature type="transmembrane region" description="Helical" evidence="14">
    <location>
        <begin position="240"/>
        <end position="260"/>
    </location>
</feature>
<evidence type="ECO:0000256" key="3">
    <source>
        <dbReference type="ARBA" id="ARBA00007222"/>
    </source>
</evidence>
<evidence type="ECO:0000256" key="11">
    <source>
        <dbReference type="ARBA" id="ARBA00023136"/>
    </source>
</evidence>
<dbReference type="Proteomes" id="UP001448207">
    <property type="component" value="Unassembled WGS sequence"/>
</dbReference>
<dbReference type="EMBL" id="JBCLYO010000031">
    <property type="protein sequence ID" value="KAL0076440.1"/>
    <property type="molecule type" value="Genomic_DNA"/>
</dbReference>
<dbReference type="SUPFAM" id="SSF82109">
    <property type="entry name" value="MIR domain"/>
    <property type="match status" value="1"/>
</dbReference>
<evidence type="ECO:0000256" key="8">
    <source>
        <dbReference type="ARBA" id="ARBA00022737"/>
    </source>
</evidence>
<protein>
    <recommendedName>
        <fullName evidence="4 14">Dolichyl-phosphate-mannose--protein mannosyltransferase</fullName>
        <ecNumber evidence="4 14">2.4.1.109</ecNumber>
    </recommendedName>
</protein>
<reference evidence="16 17" key="1">
    <citation type="submission" date="2024-04" db="EMBL/GenBank/DDBJ databases">
        <title>Symmetric and asymmetric DNA N6-adenine methylation regulates different biological responses in Mucorales.</title>
        <authorList>
            <consortium name="Lawrence Berkeley National Laboratory"/>
            <person name="Lax C."/>
            <person name="Mondo S.J."/>
            <person name="Osorio-Concepcion M."/>
            <person name="Muszewska A."/>
            <person name="Corrochano-Luque M."/>
            <person name="Gutierrez G."/>
            <person name="Riley R."/>
            <person name="Lipzen A."/>
            <person name="Guo J."/>
            <person name="Hundley H."/>
            <person name="Amirebrahimi M."/>
            <person name="Ng V."/>
            <person name="Lorenzo-Gutierrez D."/>
            <person name="Binder U."/>
            <person name="Yang J."/>
            <person name="Song Y."/>
            <person name="Canovas D."/>
            <person name="Navarro E."/>
            <person name="Freitag M."/>
            <person name="Gabaldon T."/>
            <person name="Grigoriev I.V."/>
            <person name="Corrochano L.M."/>
            <person name="Nicolas F.E."/>
            <person name="Garre V."/>
        </authorList>
    </citation>
    <scope>NUCLEOTIDE SEQUENCE [LARGE SCALE GENOMIC DNA]</scope>
    <source>
        <strain evidence="16 17">L51</strain>
    </source>
</reference>